<comment type="caution">
    <text evidence="1">The sequence shown here is derived from an EMBL/GenBank/DDBJ whole genome shotgun (WGS) entry which is preliminary data.</text>
</comment>
<keyword evidence="2" id="KW-1185">Reference proteome</keyword>
<protein>
    <recommendedName>
        <fullName evidence="3">Chitinase</fullName>
    </recommendedName>
</protein>
<dbReference type="Gene3D" id="3.20.20.80">
    <property type="entry name" value="Glycosidases"/>
    <property type="match status" value="2"/>
</dbReference>
<sequence>MQAQGIKVIDMLGGLAPGTYTLLTPANFDTYYPILRDYIAEFHLDGMDLDVELAAPMSIIAWYNAQFYSGFGSIFPDNRYTTPTVVASVLTSPDSGNGYVDIDEFISSAQAPSAKYGLNFGGINGWEYFNSLPDSTQPQLWAQEIKDAMANLTAAKREFEAGKRSEAWAL</sequence>
<evidence type="ECO:0008006" key="3">
    <source>
        <dbReference type="Google" id="ProtNLM"/>
    </source>
</evidence>
<dbReference type="AlphaFoldDB" id="A0AAD7ABJ1"/>
<gene>
    <name evidence="1" type="ORF">DFH08DRAFT_854490</name>
</gene>
<reference evidence="1" key="1">
    <citation type="submission" date="2023-03" db="EMBL/GenBank/DDBJ databases">
        <title>Massive genome expansion in bonnet fungi (Mycena s.s.) driven by repeated elements and novel gene families across ecological guilds.</title>
        <authorList>
            <consortium name="Lawrence Berkeley National Laboratory"/>
            <person name="Harder C.B."/>
            <person name="Miyauchi S."/>
            <person name="Viragh M."/>
            <person name="Kuo A."/>
            <person name="Thoen E."/>
            <person name="Andreopoulos B."/>
            <person name="Lu D."/>
            <person name="Skrede I."/>
            <person name="Drula E."/>
            <person name="Henrissat B."/>
            <person name="Morin E."/>
            <person name="Kohler A."/>
            <person name="Barry K."/>
            <person name="LaButti K."/>
            <person name="Morin E."/>
            <person name="Salamov A."/>
            <person name="Lipzen A."/>
            <person name="Mereny Z."/>
            <person name="Hegedus B."/>
            <person name="Baldrian P."/>
            <person name="Stursova M."/>
            <person name="Weitz H."/>
            <person name="Taylor A."/>
            <person name="Grigoriev I.V."/>
            <person name="Nagy L.G."/>
            <person name="Martin F."/>
            <person name="Kauserud H."/>
        </authorList>
    </citation>
    <scope>NUCLEOTIDE SEQUENCE</scope>
    <source>
        <strain evidence="1">CBHHK002</strain>
    </source>
</reference>
<name>A0AAD7ABJ1_9AGAR</name>
<accession>A0AAD7ABJ1</accession>
<evidence type="ECO:0000313" key="2">
    <source>
        <dbReference type="Proteomes" id="UP001218218"/>
    </source>
</evidence>
<dbReference type="EMBL" id="JARIHO010000010">
    <property type="protein sequence ID" value="KAJ7354258.1"/>
    <property type="molecule type" value="Genomic_DNA"/>
</dbReference>
<proteinExistence type="predicted"/>
<dbReference type="SUPFAM" id="SSF51445">
    <property type="entry name" value="(Trans)glycosidases"/>
    <property type="match status" value="1"/>
</dbReference>
<evidence type="ECO:0000313" key="1">
    <source>
        <dbReference type="EMBL" id="KAJ7354258.1"/>
    </source>
</evidence>
<dbReference type="Proteomes" id="UP001218218">
    <property type="component" value="Unassembled WGS sequence"/>
</dbReference>
<organism evidence="1 2">
    <name type="scientific">Mycena albidolilacea</name>
    <dbReference type="NCBI Taxonomy" id="1033008"/>
    <lineage>
        <taxon>Eukaryota</taxon>
        <taxon>Fungi</taxon>
        <taxon>Dikarya</taxon>
        <taxon>Basidiomycota</taxon>
        <taxon>Agaricomycotina</taxon>
        <taxon>Agaricomycetes</taxon>
        <taxon>Agaricomycetidae</taxon>
        <taxon>Agaricales</taxon>
        <taxon>Marasmiineae</taxon>
        <taxon>Mycenaceae</taxon>
        <taxon>Mycena</taxon>
    </lineage>
</organism>
<dbReference type="InterPro" id="IPR017853">
    <property type="entry name" value="GH"/>
</dbReference>